<keyword evidence="2" id="KW-1185">Reference proteome</keyword>
<name>A0AAW1H0G0_POPJA</name>
<comment type="caution">
    <text evidence="1">The sequence shown here is derived from an EMBL/GenBank/DDBJ whole genome shotgun (WGS) entry which is preliminary data.</text>
</comment>
<feature type="non-terminal residue" evidence="1">
    <location>
        <position position="17"/>
    </location>
</feature>
<proteinExistence type="predicted"/>
<evidence type="ECO:0000313" key="2">
    <source>
        <dbReference type="Proteomes" id="UP001458880"/>
    </source>
</evidence>
<sequence>MPRLLTTNSWPTTDKDA</sequence>
<gene>
    <name evidence="1" type="ORF">QE152_g41346</name>
</gene>
<accession>A0AAW1H0G0</accession>
<organism evidence="1 2">
    <name type="scientific">Popillia japonica</name>
    <name type="common">Japanese beetle</name>
    <dbReference type="NCBI Taxonomy" id="7064"/>
    <lineage>
        <taxon>Eukaryota</taxon>
        <taxon>Metazoa</taxon>
        <taxon>Ecdysozoa</taxon>
        <taxon>Arthropoda</taxon>
        <taxon>Hexapoda</taxon>
        <taxon>Insecta</taxon>
        <taxon>Pterygota</taxon>
        <taxon>Neoptera</taxon>
        <taxon>Endopterygota</taxon>
        <taxon>Coleoptera</taxon>
        <taxon>Polyphaga</taxon>
        <taxon>Scarabaeiformia</taxon>
        <taxon>Scarabaeidae</taxon>
        <taxon>Rutelinae</taxon>
        <taxon>Popillia</taxon>
    </lineage>
</organism>
<reference evidence="1 2" key="1">
    <citation type="journal article" date="2024" name="BMC Genomics">
        <title>De novo assembly and annotation of Popillia japonica's genome with initial clues to its potential as an invasive pest.</title>
        <authorList>
            <person name="Cucini C."/>
            <person name="Boschi S."/>
            <person name="Funari R."/>
            <person name="Cardaioli E."/>
            <person name="Iannotti N."/>
            <person name="Marturano G."/>
            <person name="Paoli F."/>
            <person name="Bruttini M."/>
            <person name="Carapelli A."/>
            <person name="Frati F."/>
            <person name="Nardi F."/>
        </authorList>
    </citation>
    <scope>NUCLEOTIDE SEQUENCE [LARGE SCALE GENOMIC DNA]</scope>
    <source>
        <strain evidence="1">DMR45628</strain>
    </source>
</reference>
<protein>
    <submittedName>
        <fullName evidence="1">Uncharacterized protein</fullName>
    </submittedName>
</protein>
<dbReference type="AlphaFoldDB" id="A0AAW1H0G0"/>
<dbReference type="Proteomes" id="UP001458880">
    <property type="component" value="Unassembled WGS sequence"/>
</dbReference>
<dbReference type="EMBL" id="JASPKY010002996">
    <property type="protein sequence ID" value="KAK9667467.1"/>
    <property type="molecule type" value="Genomic_DNA"/>
</dbReference>
<evidence type="ECO:0000313" key="1">
    <source>
        <dbReference type="EMBL" id="KAK9667467.1"/>
    </source>
</evidence>